<feature type="region of interest" description="Disordered" evidence="1">
    <location>
        <begin position="74"/>
        <end position="100"/>
    </location>
</feature>
<proteinExistence type="predicted"/>
<comment type="caution">
    <text evidence="2">The sequence shown here is derived from an EMBL/GenBank/DDBJ whole genome shotgun (WGS) entry which is preliminary data.</text>
</comment>
<dbReference type="EMBL" id="JAHUTI010030594">
    <property type="protein sequence ID" value="MED6242157.1"/>
    <property type="molecule type" value="Genomic_DNA"/>
</dbReference>
<dbReference type="Proteomes" id="UP001345963">
    <property type="component" value="Unassembled WGS sequence"/>
</dbReference>
<feature type="compositionally biased region" description="Polar residues" evidence="1">
    <location>
        <begin position="74"/>
        <end position="88"/>
    </location>
</feature>
<reference evidence="2 3" key="1">
    <citation type="submission" date="2021-07" db="EMBL/GenBank/DDBJ databases">
        <authorList>
            <person name="Palmer J.M."/>
        </authorList>
    </citation>
    <scope>NUCLEOTIDE SEQUENCE [LARGE SCALE GENOMIC DNA]</scope>
    <source>
        <strain evidence="2 3">AT_MEX2019</strain>
        <tissue evidence="2">Muscle</tissue>
    </source>
</reference>
<accession>A0ABU7AVD2</accession>
<evidence type="ECO:0000313" key="3">
    <source>
        <dbReference type="Proteomes" id="UP001345963"/>
    </source>
</evidence>
<organism evidence="2 3">
    <name type="scientific">Ataeniobius toweri</name>
    <dbReference type="NCBI Taxonomy" id="208326"/>
    <lineage>
        <taxon>Eukaryota</taxon>
        <taxon>Metazoa</taxon>
        <taxon>Chordata</taxon>
        <taxon>Craniata</taxon>
        <taxon>Vertebrata</taxon>
        <taxon>Euteleostomi</taxon>
        <taxon>Actinopterygii</taxon>
        <taxon>Neopterygii</taxon>
        <taxon>Teleostei</taxon>
        <taxon>Neoteleostei</taxon>
        <taxon>Acanthomorphata</taxon>
        <taxon>Ovalentaria</taxon>
        <taxon>Atherinomorphae</taxon>
        <taxon>Cyprinodontiformes</taxon>
        <taxon>Goodeidae</taxon>
        <taxon>Ataeniobius</taxon>
    </lineage>
</organism>
<protein>
    <submittedName>
        <fullName evidence="2">Uncharacterized protein</fullName>
    </submittedName>
</protein>
<gene>
    <name evidence="2" type="ORF">ATANTOWER_000924</name>
</gene>
<name>A0ABU7AVD2_9TELE</name>
<evidence type="ECO:0000313" key="2">
    <source>
        <dbReference type="EMBL" id="MED6242157.1"/>
    </source>
</evidence>
<evidence type="ECO:0000256" key="1">
    <source>
        <dbReference type="SAM" id="MobiDB-lite"/>
    </source>
</evidence>
<keyword evidence="3" id="KW-1185">Reference proteome</keyword>
<sequence length="100" mass="11580">MWWSNHLQNHHVLLTLISPTQHFRSNDRRGFNYIYGARPTLHKIQAGDAYSWVSSARRESSPHFDTFTSLICVNETQQGSGNERTSSSNERKDRENEEAS</sequence>
<feature type="compositionally biased region" description="Basic and acidic residues" evidence="1">
    <location>
        <begin position="89"/>
        <end position="100"/>
    </location>
</feature>